<dbReference type="AlphaFoldDB" id="A0A6N3AQ61"/>
<dbReference type="Gene3D" id="3.40.630.30">
    <property type="match status" value="1"/>
</dbReference>
<name>A0A6N3AQ61_EUBLI</name>
<proteinExistence type="predicted"/>
<evidence type="ECO:0000313" key="1">
    <source>
        <dbReference type="EMBL" id="VYT93701.1"/>
    </source>
</evidence>
<gene>
    <name evidence="1" type="ORF">ELLFYP34_02283</name>
</gene>
<accession>A0A6N3AQ61</accession>
<evidence type="ECO:0008006" key="2">
    <source>
        <dbReference type="Google" id="ProtNLM"/>
    </source>
</evidence>
<reference evidence="1" key="1">
    <citation type="submission" date="2019-11" db="EMBL/GenBank/DDBJ databases">
        <authorList>
            <person name="Feng L."/>
        </authorList>
    </citation>
    <scope>NUCLEOTIDE SEQUENCE</scope>
    <source>
        <strain evidence="1">ElimosumLFYP34</strain>
    </source>
</reference>
<organism evidence="1">
    <name type="scientific">Eubacterium limosum</name>
    <dbReference type="NCBI Taxonomy" id="1736"/>
    <lineage>
        <taxon>Bacteria</taxon>
        <taxon>Bacillati</taxon>
        <taxon>Bacillota</taxon>
        <taxon>Clostridia</taxon>
        <taxon>Eubacteriales</taxon>
        <taxon>Eubacteriaceae</taxon>
        <taxon>Eubacterium</taxon>
    </lineage>
</organism>
<protein>
    <recommendedName>
        <fullName evidence="2">N-acetyltransferase domain-containing protein</fullName>
    </recommendedName>
</protein>
<dbReference type="SUPFAM" id="SSF55729">
    <property type="entry name" value="Acyl-CoA N-acyltransferases (Nat)"/>
    <property type="match status" value="1"/>
</dbReference>
<dbReference type="InterPro" id="IPR016181">
    <property type="entry name" value="Acyl_CoA_acyltransferase"/>
</dbReference>
<dbReference type="EMBL" id="CACRTR010000004">
    <property type="protein sequence ID" value="VYT93701.1"/>
    <property type="molecule type" value="Genomic_DNA"/>
</dbReference>
<sequence length="208" mass="23367">MNFIYRPAQMKDLEELGHLFIETFIHRDPMTAHLQLTENEAMDYCRVIFPESIKDALTCLAVDTNTNKIAGFASSFREDITNDPSVVSRLNPRLLDAMADTSHVFDILLKPLENFEGYNPQKCFTVMYAGVHSNYTGHSLSISLTQNLLNRAVAIGFETAISECTSSRSLKQILRLGFKEINAVAYKDFGIDTFKDVPGALTLCFKVL</sequence>